<sequence length="99" mass="11305">MEISISGPKDFYLSIYHIAQEAREKGLVFYGAGFWGDLSAQIFSLLGVEPSCFCDDDPEKIGRFYNDRIPVLSFEESKRRYQAPLLQRGLDCNGQLRYG</sequence>
<organism evidence="1 2">
    <name type="scientific">Anaerotruncus colihominis</name>
    <dbReference type="NCBI Taxonomy" id="169435"/>
    <lineage>
        <taxon>Bacteria</taxon>
        <taxon>Bacillati</taxon>
        <taxon>Bacillota</taxon>
        <taxon>Clostridia</taxon>
        <taxon>Eubacteriales</taxon>
        <taxon>Oscillospiraceae</taxon>
        <taxon>Anaerotruncus</taxon>
    </lineage>
</organism>
<dbReference type="EMBL" id="NFKP01000009">
    <property type="protein sequence ID" value="OUP69490.1"/>
    <property type="molecule type" value="Genomic_DNA"/>
</dbReference>
<comment type="caution">
    <text evidence="1">The sequence shown here is derived from an EMBL/GenBank/DDBJ whole genome shotgun (WGS) entry which is preliminary data.</text>
</comment>
<accession>A0A1Y4MMP4</accession>
<evidence type="ECO:0000313" key="2">
    <source>
        <dbReference type="Proteomes" id="UP000196386"/>
    </source>
</evidence>
<dbReference type="AlphaFoldDB" id="A0A1Y4MMP4"/>
<name>A0A1Y4MMP4_9FIRM</name>
<reference evidence="2" key="1">
    <citation type="submission" date="2017-04" db="EMBL/GenBank/DDBJ databases">
        <title>Function of individual gut microbiota members based on whole genome sequencing of pure cultures obtained from chicken caecum.</title>
        <authorList>
            <person name="Medvecky M."/>
            <person name="Cejkova D."/>
            <person name="Polansky O."/>
            <person name="Karasova D."/>
            <person name="Kubasova T."/>
            <person name="Cizek A."/>
            <person name="Rychlik I."/>
        </authorList>
    </citation>
    <scope>NUCLEOTIDE SEQUENCE [LARGE SCALE GENOMIC DNA]</scope>
    <source>
        <strain evidence="2">An175</strain>
    </source>
</reference>
<proteinExistence type="predicted"/>
<dbReference type="Gene3D" id="3.40.50.720">
    <property type="entry name" value="NAD(P)-binding Rossmann-like Domain"/>
    <property type="match status" value="1"/>
</dbReference>
<protein>
    <submittedName>
        <fullName evidence="1">Uncharacterized protein</fullName>
    </submittedName>
</protein>
<dbReference type="Proteomes" id="UP000196386">
    <property type="component" value="Unassembled WGS sequence"/>
</dbReference>
<dbReference type="RefSeq" id="WP_087301035.1">
    <property type="nucleotide sequence ID" value="NZ_NFKP01000009.1"/>
</dbReference>
<evidence type="ECO:0000313" key="1">
    <source>
        <dbReference type="EMBL" id="OUP69490.1"/>
    </source>
</evidence>
<gene>
    <name evidence="1" type="ORF">B5F11_09075</name>
</gene>